<accession>A0A4Y2AE29</accession>
<evidence type="ECO:0000313" key="3">
    <source>
        <dbReference type="Proteomes" id="UP000499080"/>
    </source>
</evidence>
<evidence type="ECO:0000256" key="1">
    <source>
        <dbReference type="SAM" id="MobiDB-lite"/>
    </source>
</evidence>
<reference evidence="2 3" key="1">
    <citation type="journal article" date="2019" name="Sci. Rep.">
        <title>Orb-weaving spider Araneus ventricosus genome elucidates the spidroin gene catalogue.</title>
        <authorList>
            <person name="Kono N."/>
            <person name="Nakamura H."/>
            <person name="Ohtoshi R."/>
            <person name="Moran D.A.P."/>
            <person name="Shinohara A."/>
            <person name="Yoshida Y."/>
            <person name="Fujiwara M."/>
            <person name="Mori M."/>
            <person name="Tomita M."/>
            <person name="Arakawa K."/>
        </authorList>
    </citation>
    <scope>NUCLEOTIDE SEQUENCE [LARGE SCALE GENOMIC DNA]</scope>
</reference>
<dbReference type="OrthoDB" id="10499443at2759"/>
<feature type="compositionally biased region" description="Polar residues" evidence="1">
    <location>
        <begin position="34"/>
        <end position="43"/>
    </location>
</feature>
<protein>
    <submittedName>
        <fullName evidence="2">Uncharacterized protein</fullName>
    </submittedName>
</protein>
<proteinExistence type="predicted"/>
<dbReference type="AlphaFoldDB" id="A0A4Y2AE29"/>
<comment type="caution">
    <text evidence="2">The sequence shown here is derived from an EMBL/GenBank/DDBJ whole genome shotgun (WGS) entry which is preliminary data.</text>
</comment>
<keyword evidence="3" id="KW-1185">Reference proteome</keyword>
<dbReference type="Proteomes" id="UP000499080">
    <property type="component" value="Unassembled WGS sequence"/>
</dbReference>
<gene>
    <name evidence="2" type="ORF">AVEN_41860_1</name>
</gene>
<organism evidence="2 3">
    <name type="scientific">Araneus ventricosus</name>
    <name type="common">Orbweaver spider</name>
    <name type="synonym">Epeira ventricosa</name>
    <dbReference type="NCBI Taxonomy" id="182803"/>
    <lineage>
        <taxon>Eukaryota</taxon>
        <taxon>Metazoa</taxon>
        <taxon>Ecdysozoa</taxon>
        <taxon>Arthropoda</taxon>
        <taxon>Chelicerata</taxon>
        <taxon>Arachnida</taxon>
        <taxon>Araneae</taxon>
        <taxon>Araneomorphae</taxon>
        <taxon>Entelegynae</taxon>
        <taxon>Araneoidea</taxon>
        <taxon>Araneidae</taxon>
        <taxon>Araneus</taxon>
    </lineage>
</organism>
<feature type="region of interest" description="Disordered" evidence="1">
    <location>
        <begin position="34"/>
        <end position="71"/>
    </location>
</feature>
<name>A0A4Y2AE29_ARAVE</name>
<evidence type="ECO:0000313" key="2">
    <source>
        <dbReference type="EMBL" id="GBL77475.1"/>
    </source>
</evidence>
<sequence>MRTMNQNTIVNTIHRTALEQAILKMRFFPTEQSNSLGQATSLSPFPLSGRQERRGQKSPPPTYTSRGTPRTADSCCLVCASFNAPRLFF</sequence>
<dbReference type="EMBL" id="BGPR01000012">
    <property type="protein sequence ID" value="GBL77475.1"/>
    <property type="molecule type" value="Genomic_DNA"/>
</dbReference>